<dbReference type="EMBL" id="FNRD01000001">
    <property type="protein sequence ID" value="SDZ88909.1"/>
    <property type="molecule type" value="Genomic_DNA"/>
</dbReference>
<dbReference type="Proteomes" id="UP000198951">
    <property type="component" value="Unassembled WGS sequence"/>
</dbReference>
<evidence type="ECO:0008006" key="4">
    <source>
        <dbReference type="Google" id="ProtNLM"/>
    </source>
</evidence>
<accession>A0A1H3WP48</accession>
<dbReference type="OrthoDB" id="1375732at2"/>
<dbReference type="RefSeq" id="WP_091083313.1">
    <property type="nucleotide sequence ID" value="NZ_FNRD01000001.1"/>
</dbReference>
<feature type="chain" id="PRO_5011627642" description="Outer membrane protein beta-barrel domain-containing protein" evidence="1">
    <location>
        <begin position="21"/>
        <end position="282"/>
    </location>
</feature>
<gene>
    <name evidence="2" type="ORF">SAMN05443667_101173</name>
</gene>
<keyword evidence="3" id="KW-1185">Reference proteome</keyword>
<evidence type="ECO:0000313" key="2">
    <source>
        <dbReference type="EMBL" id="SDZ88909.1"/>
    </source>
</evidence>
<reference evidence="3" key="1">
    <citation type="submission" date="2016-10" db="EMBL/GenBank/DDBJ databases">
        <authorList>
            <person name="Varghese N."/>
            <person name="Submissions S."/>
        </authorList>
    </citation>
    <scope>NUCLEOTIDE SEQUENCE [LARGE SCALE GENOMIC DNA]</scope>
    <source>
        <strain evidence="3">DSM 22376</strain>
    </source>
</reference>
<dbReference type="STRING" id="150146.SAMN05443667_101173"/>
<keyword evidence="1" id="KW-0732">Signal</keyword>
<proteinExistence type="predicted"/>
<evidence type="ECO:0000256" key="1">
    <source>
        <dbReference type="SAM" id="SignalP"/>
    </source>
</evidence>
<feature type="signal peptide" evidence="1">
    <location>
        <begin position="1"/>
        <end position="20"/>
    </location>
</feature>
<sequence>MRIKIFTILLLLFSILKVSGQNSYSLDLNTKTAPTEKITRNETEVGFTVSKKINSKNTFTNTIRYTKIGVNYELEKYAFQDNFTDFSSIANDLTIKHHINEKTSFTLDIKPTNNFEKSMGFSDLQLLGGLQINYKFNESNSLSAGVQRSMLFGKTNLLPTFSYTQQINQNTVVVIGFPTSLVSYSNTTRNTFSLKNDFQGAIYNLDSKDLDDNYNKTTKMTNSQMATTFEYVRSIDTYWSINFKGGYGFNNKFYLTDNAGNLAYDFNNNNGYIFNIGIKFKH</sequence>
<evidence type="ECO:0000313" key="3">
    <source>
        <dbReference type="Proteomes" id="UP000198951"/>
    </source>
</evidence>
<organism evidence="2 3">
    <name type="scientific">Flavobacterium gillisiae</name>
    <dbReference type="NCBI Taxonomy" id="150146"/>
    <lineage>
        <taxon>Bacteria</taxon>
        <taxon>Pseudomonadati</taxon>
        <taxon>Bacteroidota</taxon>
        <taxon>Flavobacteriia</taxon>
        <taxon>Flavobacteriales</taxon>
        <taxon>Flavobacteriaceae</taxon>
        <taxon>Flavobacterium</taxon>
    </lineage>
</organism>
<protein>
    <recommendedName>
        <fullName evidence="4">Outer membrane protein beta-barrel domain-containing protein</fullName>
    </recommendedName>
</protein>
<name>A0A1H3WP48_9FLAO</name>
<dbReference type="AlphaFoldDB" id="A0A1H3WP48"/>